<dbReference type="GO" id="GO:0003677">
    <property type="term" value="F:DNA binding"/>
    <property type="evidence" value="ECO:0007669"/>
    <property type="project" value="UniProtKB-UniRule"/>
</dbReference>
<protein>
    <submittedName>
        <fullName evidence="4">TolB-like protein</fullName>
    </submittedName>
</protein>
<dbReference type="InterPro" id="IPR001867">
    <property type="entry name" value="OmpR/PhoB-type_DNA-bd"/>
</dbReference>
<keyword evidence="1 2" id="KW-0238">DNA-binding</keyword>
<dbReference type="SUPFAM" id="SSF48452">
    <property type="entry name" value="TPR-like"/>
    <property type="match status" value="1"/>
</dbReference>
<dbReference type="InterPro" id="IPR011990">
    <property type="entry name" value="TPR-like_helical_dom_sf"/>
</dbReference>
<dbReference type="SMART" id="SM00862">
    <property type="entry name" value="Trans_reg_C"/>
    <property type="match status" value="1"/>
</dbReference>
<sequence length="412" mass="45951">MHRGQVLEKAAILGAVWPGTVVEENNLTQHISKLRQVLGETRGENRYIATVPGKGYCFTAELRERDRDEMPGKTQPSQHIGIGVLPFVNLSRDAERNYLTDGLTEESIATLGQIDPEHFSVIGRTTMMAYRETKRTLTEIGRELKAAYPIEGSLRTEGEHLRITTRLIRARDQALMWSATYDGKPRSMLALQRELADALAEQVHLSLSPVRLGALGNRHTQNAEAYDLYLRGRFFWDQFTPLTTPKAIEYFTSATALDPDYALAWSGVADALCSSPVTGDVPAESLLERAKTAAAHAIRCDASLAESQTSFGFFSFWLGWDWVESEKAYRKALAQDGSYAFAHRMLGILLSHQCRHQETAAAILRAREVDPLNAMNRALSAQIAFAGRDPEAAIQFAREAIVIDPEFWIGHF</sequence>
<keyword evidence="5" id="KW-1185">Reference proteome</keyword>
<dbReference type="GO" id="GO:0000160">
    <property type="term" value="P:phosphorelay signal transduction system"/>
    <property type="evidence" value="ECO:0007669"/>
    <property type="project" value="InterPro"/>
</dbReference>
<dbReference type="Pfam" id="PF00486">
    <property type="entry name" value="Trans_reg_C"/>
    <property type="match status" value="1"/>
</dbReference>
<dbReference type="CDD" id="cd00383">
    <property type="entry name" value="trans_reg_C"/>
    <property type="match status" value="1"/>
</dbReference>
<organism evidence="4 5">
    <name type="scientific">Granulicella aggregans</name>
    <dbReference type="NCBI Taxonomy" id="474949"/>
    <lineage>
        <taxon>Bacteria</taxon>
        <taxon>Pseudomonadati</taxon>
        <taxon>Acidobacteriota</taxon>
        <taxon>Terriglobia</taxon>
        <taxon>Terriglobales</taxon>
        <taxon>Acidobacteriaceae</taxon>
        <taxon>Granulicella</taxon>
    </lineage>
</organism>
<dbReference type="Proteomes" id="UP000540989">
    <property type="component" value="Unassembled WGS sequence"/>
</dbReference>
<dbReference type="PROSITE" id="PS51755">
    <property type="entry name" value="OMPR_PHOB"/>
    <property type="match status" value="1"/>
</dbReference>
<feature type="DNA-binding region" description="OmpR/PhoB-type" evidence="2">
    <location>
        <begin position="1"/>
        <end position="60"/>
    </location>
</feature>
<dbReference type="Gene3D" id="1.25.40.10">
    <property type="entry name" value="Tetratricopeptide repeat domain"/>
    <property type="match status" value="1"/>
</dbReference>
<gene>
    <name evidence="4" type="ORF">HDF16_004894</name>
</gene>
<evidence type="ECO:0000256" key="2">
    <source>
        <dbReference type="PROSITE-ProRule" id="PRU01091"/>
    </source>
</evidence>
<proteinExistence type="predicted"/>
<comment type="caution">
    <text evidence="4">The sequence shown here is derived from an EMBL/GenBank/DDBJ whole genome shotgun (WGS) entry which is preliminary data.</text>
</comment>
<dbReference type="InterPro" id="IPR016032">
    <property type="entry name" value="Sig_transdc_resp-reg_C-effctor"/>
</dbReference>
<dbReference type="Gene3D" id="3.40.50.10070">
    <property type="entry name" value="TolB, N-terminal domain"/>
    <property type="match status" value="1"/>
</dbReference>
<evidence type="ECO:0000313" key="5">
    <source>
        <dbReference type="Proteomes" id="UP000540989"/>
    </source>
</evidence>
<dbReference type="EMBL" id="JACHIP010000010">
    <property type="protein sequence ID" value="MBB5060158.1"/>
    <property type="molecule type" value="Genomic_DNA"/>
</dbReference>
<evidence type="ECO:0000256" key="1">
    <source>
        <dbReference type="ARBA" id="ARBA00023125"/>
    </source>
</evidence>
<feature type="domain" description="OmpR/PhoB-type" evidence="3">
    <location>
        <begin position="1"/>
        <end position="60"/>
    </location>
</feature>
<accession>A0A7W7ZHV5</accession>
<evidence type="ECO:0000313" key="4">
    <source>
        <dbReference type="EMBL" id="MBB5060158.1"/>
    </source>
</evidence>
<reference evidence="4 5" key="1">
    <citation type="submission" date="2020-08" db="EMBL/GenBank/DDBJ databases">
        <title>Genomic Encyclopedia of Type Strains, Phase IV (KMG-V): Genome sequencing to study the core and pangenomes of soil and plant-associated prokaryotes.</title>
        <authorList>
            <person name="Whitman W."/>
        </authorList>
    </citation>
    <scope>NUCLEOTIDE SEQUENCE [LARGE SCALE GENOMIC DNA]</scope>
    <source>
        <strain evidence="4 5">M8UP14</strain>
    </source>
</reference>
<dbReference type="SUPFAM" id="SSF46894">
    <property type="entry name" value="C-terminal effector domain of the bipartite response regulators"/>
    <property type="match status" value="1"/>
</dbReference>
<dbReference type="Gene3D" id="1.10.10.10">
    <property type="entry name" value="Winged helix-like DNA-binding domain superfamily/Winged helix DNA-binding domain"/>
    <property type="match status" value="1"/>
</dbReference>
<evidence type="ECO:0000259" key="3">
    <source>
        <dbReference type="PROSITE" id="PS51755"/>
    </source>
</evidence>
<dbReference type="InterPro" id="IPR036388">
    <property type="entry name" value="WH-like_DNA-bd_sf"/>
</dbReference>
<name>A0A7W7ZHV5_9BACT</name>
<dbReference type="AlphaFoldDB" id="A0A7W7ZHV5"/>
<dbReference type="GO" id="GO:0006355">
    <property type="term" value="P:regulation of DNA-templated transcription"/>
    <property type="evidence" value="ECO:0007669"/>
    <property type="project" value="InterPro"/>
</dbReference>